<keyword evidence="2" id="KW-1185">Reference proteome</keyword>
<gene>
    <name evidence="1" type="ORF">QYE76_050613</name>
</gene>
<name>A0AAD8WHG2_LOLMU</name>
<dbReference type="AlphaFoldDB" id="A0AAD8WHG2"/>
<reference evidence="1" key="1">
    <citation type="submission" date="2023-07" db="EMBL/GenBank/DDBJ databases">
        <title>A chromosome-level genome assembly of Lolium multiflorum.</title>
        <authorList>
            <person name="Chen Y."/>
            <person name="Copetti D."/>
            <person name="Kolliker R."/>
            <person name="Studer B."/>
        </authorList>
    </citation>
    <scope>NUCLEOTIDE SEQUENCE</scope>
    <source>
        <strain evidence="1">02402/16</strain>
        <tissue evidence="1">Leaf</tissue>
    </source>
</reference>
<comment type="caution">
    <text evidence="1">The sequence shown here is derived from an EMBL/GenBank/DDBJ whole genome shotgun (WGS) entry which is preliminary data.</text>
</comment>
<dbReference type="Proteomes" id="UP001231189">
    <property type="component" value="Unassembled WGS sequence"/>
</dbReference>
<dbReference type="EMBL" id="JAUUTY010000003">
    <property type="protein sequence ID" value="KAK1662454.1"/>
    <property type="molecule type" value="Genomic_DNA"/>
</dbReference>
<protein>
    <submittedName>
        <fullName evidence="1">Uncharacterized protein</fullName>
    </submittedName>
</protein>
<proteinExistence type="predicted"/>
<evidence type="ECO:0000313" key="2">
    <source>
        <dbReference type="Proteomes" id="UP001231189"/>
    </source>
</evidence>
<organism evidence="1 2">
    <name type="scientific">Lolium multiflorum</name>
    <name type="common">Italian ryegrass</name>
    <name type="synonym">Lolium perenne subsp. multiflorum</name>
    <dbReference type="NCBI Taxonomy" id="4521"/>
    <lineage>
        <taxon>Eukaryota</taxon>
        <taxon>Viridiplantae</taxon>
        <taxon>Streptophyta</taxon>
        <taxon>Embryophyta</taxon>
        <taxon>Tracheophyta</taxon>
        <taxon>Spermatophyta</taxon>
        <taxon>Magnoliopsida</taxon>
        <taxon>Liliopsida</taxon>
        <taxon>Poales</taxon>
        <taxon>Poaceae</taxon>
        <taxon>BOP clade</taxon>
        <taxon>Pooideae</taxon>
        <taxon>Poodae</taxon>
        <taxon>Poeae</taxon>
        <taxon>Poeae Chloroplast Group 2 (Poeae type)</taxon>
        <taxon>Loliodinae</taxon>
        <taxon>Loliinae</taxon>
        <taxon>Lolium</taxon>
    </lineage>
</organism>
<sequence>MLGGRDEVVGQGGAHTTGWRATSLAAPAVVWHLWVPTGHPLVYPMPSFVDDSSSALPESDRLQRMRDRVAQMEKDMRNTYALAAIVNKKNELVANTERYALTELHKAAESLNFIALNKAEENKHIQERVHALTQLSSADEVF</sequence>
<accession>A0AAD8WHG2</accession>
<evidence type="ECO:0000313" key="1">
    <source>
        <dbReference type="EMBL" id="KAK1662454.1"/>
    </source>
</evidence>